<evidence type="ECO:0000313" key="1">
    <source>
        <dbReference type="EMBL" id="KAG0247840.1"/>
    </source>
</evidence>
<name>A0A9P6PL42_9FUNG</name>
<dbReference type="PANTHER" id="PTHR47679">
    <property type="entry name" value="PROTEIN TORNADO 1"/>
    <property type="match status" value="1"/>
</dbReference>
<keyword evidence="2" id="KW-1185">Reference proteome</keyword>
<dbReference type="EMBL" id="JAAAJA010001191">
    <property type="protein sequence ID" value="KAG0247840.1"/>
    <property type="molecule type" value="Genomic_DNA"/>
</dbReference>
<sequence>MSKNDTVPVQRFRSPTNGEVIAIRTKRDKVTGSYFVLWQDIQNSFKTIRRVQAGAMHMKFMMDSNQDDIHPLRIEHRPDLTLDVVLEEPFKPSEDAFIGSSPQITLKTEADDCEESDSDTTTLALSIRNQHQCHLHLSSYMHEVDLDTALTLKPKTSFSQRRHSEPQSESDILGSYVQAIMSGQVEQAEGIKATIHGLFNALQRETAETIQLQSQVLKNQLETQAMQQKMHAMQETMLTMQQHTLDRLSVIQTRIQALITQTYELHEYPIPRLFIMLPKDRELWDRLNPFTHTFRLYFLCECGKHTKPSTTTSTTSATSATSTISHHVHIAKHEGYDLQRPTEFFEKYGPYVLTMMQMVKYGVVAAGVAVPAIGQLKLAEGIDSVKTGLDIKKHTLGSLMDETISYVQSQVKDGNNIDAPDSTDCEDVFAQEALEGSDLRQLESFLKTRDEGKVLGNLYRIVTTEGHVKWVCLDHYRENYKESATAQLRDLVAVNGGVFDEQQGSVDTELSSPSAANGFYETLVRARGVQSLSVKLAWDATKTDLQQFHNAIMRSNILALRVDGSSFDRPPRDFVNRGSRFDPLLRLVIGSKLKSFSLLKCDKFLERISSNLKGTTSTLRTLRLDHCMLTRRSILEQKIATRIYKRCPNLKELSIDCTDLDSAYLLMKDSMLALPSLSVVRIIKTQEADEATLHIKDGQVSSMDLILEEALGSAILFSGSVRTLTLSRYIFAEYDPKHFNSSNFVTANPGLEKLSLESSVYGLFATMHHIDKLAYGHSRSLAVTIYDGAPKEMMHPKSAKEVILGICELSEGGVDSASRLMNGLQVEVLQIFNYKEVDVSFRRQFVTGLDPLSWSKLAKLQLTHQELDEWIQDLSQVMARTSLPSLESLTIADKPGSAPLSAQSARWIGSLTCRQENQRSLIWLSLWGVSFSESDWDCVLSEMDLLSLEHLSFDDSNILKEQVDTLVGRIPEQAALRSLGLPGRWWNPDEISGMGQFFRLKTGHDVHIA</sequence>
<dbReference type="SUPFAM" id="SSF52047">
    <property type="entry name" value="RNI-like"/>
    <property type="match status" value="1"/>
</dbReference>
<gene>
    <name evidence="1" type="ORF">BG011_000829</name>
</gene>
<evidence type="ECO:0000313" key="2">
    <source>
        <dbReference type="Proteomes" id="UP000726737"/>
    </source>
</evidence>
<reference evidence="1" key="1">
    <citation type="journal article" date="2020" name="Fungal Divers.">
        <title>Resolving the Mortierellaceae phylogeny through synthesis of multi-gene phylogenetics and phylogenomics.</title>
        <authorList>
            <person name="Vandepol N."/>
            <person name="Liber J."/>
            <person name="Desiro A."/>
            <person name="Na H."/>
            <person name="Kennedy M."/>
            <person name="Barry K."/>
            <person name="Grigoriev I.V."/>
            <person name="Miller A.N."/>
            <person name="O'Donnell K."/>
            <person name="Stajich J.E."/>
            <person name="Bonito G."/>
        </authorList>
    </citation>
    <scope>NUCLEOTIDE SEQUENCE</scope>
    <source>
        <strain evidence="1">KOD948</strain>
    </source>
</reference>
<protein>
    <submittedName>
        <fullName evidence="1">Uncharacterized protein</fullName>
    </submittedName>
</protein>
<dbReference type="OrthoDB" id="546350at2759"/>
<dbReference type="Gene3D" id="3.80.10.10">
    <property type="entry name" value="Ribonuclease Inhibitor"/>
    <property type="match status" value="1"/>
</dbReference>
<dbReference type="InterPro" id="IPR032675">
    <property type="entry name" value="LRR_dom_sf"/>
</dbReference>
<organism evidence="1 2">
    <name type="scientific">Mortierella polycephala</name>
    <dbReference type="NCBI Taxonomy" id="41804"/>
    <lineage>
        <taxon>Eukaryota</taxon>
        <taxon>Fungi</taxon>
        <taxon>Fungi incertae sedis</taxon>
        <taxon>Mucoromycota</taxon>
        <taxon>Mortierellomycotina</taxon>
        <taxon>Mortierellomycetes</taxon>
        <taxon>Mortierellales</taxon>
        <taxon>Mortierellaceae</taxon>
        <taxon>Mortierella</taxon>
    </lineage>
</organism>
<dbReference type="AlphaFoldDB" id="A0A9P6PL42"/>
<comment type="caution">
    <text evidence="1">The sequence shown here is derived from an EMBL/GenBank/DDBJ whole genome shotgun (WGS) entry which is preliminary data.</text>
</comment>
<accession>A0A9P6PL42</accession>
<proteinExistence type="predicted"/>
<dbReference type="PANTHER" id="PTHR47679:SF2">
    <property type="entry name" value="C-TERMINAL OF ROC (COR) DOMAIN-CONTAINING PROTEIN"/>
    <property type="match status" value="1"/>
</dbReference>
<dbReference type="Proteomes" id="UP000726737">
    <property type="component" value="Unassembled WGS sequence"/>
</dbReference>